<dbReference type="InterPro" id="IPR024344">
    <property type="entry name" value="MDMPI_metal-binding"/>
</dbReference>
<dbReference type="GO" id="GO:0046872">
    <property type="term" value="F:metal ion binding"/>
    <property type="evidence" value="ECO:0007669"/>
    <property type="project" value="InterPro"/>
</dbReference>
<dbReference type="SUPFAM" id="SSF109854">
    <property type="entry name" value="DinB/YfiT-like putative metalloenzymes"/>
    <property type="match status" value="1"/>
</dbReference>
<dbReference type="Gene3D" id="1.20.120.450">
    <property type="entry name" value="dinb family like domain"/>
    <property type="match status" value="1"/>
</dbReference>
<accession>A0A401VW87</accession>
<dbReference type="InterPro" id="IPR034660">
    <property type="entry name" value="DinB/YfiT-like"/>
</dbReference>
<dbReference type="AlphaFoldDB" id="A0A401VW87"/>
<comment type="caution">
    <text evidence="3">The sequence shown here is derived from an EMBL/GenBank/DDBJ whole genome shotgun (WGS) entry which is preliminary data.</text>
</comment>
<dbReference type="NCBIfam" id="TIGR03086">
    <property type="entry name" value="TIGR03086 family metal-binding protein"/>
    <property type="match status" value="1"/>
</dbReference>
<evidence type="ECO:0000256" key="1">
    <source>
        <dbReference type="SAM" id="MobiDB-lite"/>
    </source>
</evidence>
<keyword evidence="4" id="KW-1185">Reference proteome</keyword>
<feature type="region of interest" description="Disordered" evidence="1">
    <location>
        <begin position="1"/>
        <end position="20"/>
    </location>
</feature>
<proteinExistence type="predicted"/>
<dbReference type="InterPro" id="IPR017517">
    <property type="entry name" value="Maleyloyr_isom"/>
</dbReference>
<evidence type="ECO:0000313" key="3">
    <source>
        <dbReference type="EMBL" id="GCD41306.1"/>
    </source>
</evidence>
<protein>
    <submittedName>
        <fullName evidence="3">TIGR03086 family protein</fullName>
    </submittedName>
</protein>
<name>A0A401VW87_STREY</name>
<dbReference type="Proteomes" id="UP000286746">
    <property type="component" value="Unassembled WGS sequence"/>
</dbReference>
<sequence>MSQHERHEEDKNGPDTEGTGEHAEILRRHGEAIALFGSRVHRVREDQWDAPTPCAEWSVRDLVGHLTVEQLWVPRLVRDGATIEEVGDAYEGDQLGDDPAGAWDRAAVAAVAAFSEPGALDRMVHLSSGTGTAAGYCSQMMMDAVVHSWDLSRAIRADEHLPQDLAAAALREVEPYADELAGTSMFADPVTPPPGADDLTRLLCLLGRRP</sequence>
<evidence type="ECO:0000313" key="4">
    <source>
        <dbReference type="Proteomes" id="UP000286746"/>
    </source>
</evidence>
<evidence type="ECO:0000259" key="2">
    <source>
        <dbReference type="Pfam" id="PF11716"/>
    </source>
</evidence>
<feature type="domain" description="Mycothiol-dependent maleylpyruvate isomerase metal-binding" evidence="2">
    <location>
        <begin position="34"/>
        <end position="151"/>
    </location>
</feature>
<dbReference type="EMBL" id="BHZD01000001">
    <property type="protein sequence ID" value="GCD41306.1"/>
    <property type="molecule type" value="Genomic_DNA"/>
</dbReference>
<organism evidence="3 4">
    <name type="scientific">Streptomyces paromomycinus</name>
    <name type="common">Streptomyces rimosus subsp. paromomycinus</name>
    <dbReference type="NCBI Taxonomy" id="92743"/>
    <lineage>
        <taxon>Bacteria</taxon>
        <taxon>Bacillati</taxon>
        <taxon>Actinomycetota</taxon>
        <taxon>Actinomycetes</taxon>
        <taxon>Kitasatosporales</taxon>
        <taxon>Streptomycetaceae</taxon>
        <taxon>Streptomyces</taxon>
    </lineage>
</organism>
<dbReference type="InterPro" id="IPR017520">
    <property type="entry name" value="CHP03086"/>
</dbReference>
<reference evidence="3 4" key="1">
    <citation type="submission" date="2018-11" db="EMBL/GenBank/DDBJ databases">
        <title>Whole genome sequence of Streptomyces paromomycinus NBRC 15454(T).</title>
        <authorList>
            <person name="Komaki H."/>
            <person name="Tamura T."/>
        </authorList>
    </citation>
    <scope>NUCLEOTIDE SEQUENCE [LARGE SCALE GENOMIC DNA]</scope>
    <source>
        <strain evidence="3 4">NBRC 15454</strain>
    </source>
</reference>
<dbReference type="NCBIfam" id="TIGR03083">
    <property type="entry name" value="maleylpyruvate isomerase family mycothiol-dependent enzyme"/>
    <property type="match status" value="1"/>
</dbReference>
<gene>
    <name evidence="3" type="ORF">GKJPGBOP_00959</name>
</gene>
<dbReference type="RefSeq" id="WP_125052138.1">
    <property type="nucleotide sequence ID" value="NZ_BHZD01000001.1"/>
</dbReference>
<dbReference type="Pfam" id="PF11716">
    <property type="entry name" value="MDMPI_N"/>
    <property type="match status" value="1"/>
</dbReference>